<dbReference type="PANTHER" id="PTHR45657">
    <property type="entry name" value="CRAL-TRIO DOMAIN-CONTAINING PROTEIN YKL091C-RELATED"/>
    <property type="match status" value="1"/>
</dbReference>
<dbReference type="OrthoDB" id="329445at2759"/>
<evidence type="ECO:0000313" key="2">
    <source>
        <dbReference type="EMBL" id="CAE7463365.1"/>
    </source>
</evidence>
<dbReference type="Proteomes" id="UP000604046">
    <property type="component" value="Unassembled WGS sequence"/>
</dbReference>
<dbReference type="Pfam" id="PF00650">
    <property type="entry name" value="CRAL_TRIO"/>
    <property type="match status" value="1"/>
</dbReference>
<gene>
    <name evidence="2" type="primary">SFH1</name>
    <name evidence="2" type="ORF">SNAT2548_LOCUS25832</name>
</gene>
<dbReference type="Gene3D" id="3.40.525.10">
    <property type="entry name" value="CRAL-TRIO lipid binding domain"/>
    <property type="match status" value="1"/>
</dbReference>
<sequence length="295" mass="34093">MKMRVCSLSWIIAGFMVVWQARWFRPLAFAHSEAYISPSCQAAALGSNPGEDDLAKCKRSLPVYMLKAARGDRRQALQRWAQTLRWRCQIDDDGIVSRPNPNYFRIQPHYPTYLHLPDKEGRTTYWELLGRIDMAGLHREGITVDDIRENYVWQTLFTWDVWLKRDGAAEGTIIVDMQGFSLSMLTPRLIQMFVRTSSLIQRHFPEREHVLIVINAPEWWGRMYDLFGPLFPESQRQKLRVCVDKDKSLQTLTEFIDVRNIPRVYGGTGDPLGSAPADVLKRKLAAKGMQPSRKP</sequence>
<accession>A0A812S4L3</accession>
<feature type="domain" description="CRAL-TRIO" evidence="1">
    <location>
        <begin position="102"/>
        <end position="273"/>
    </location>
</feature>
<protein>
    <submittedName>
        <fullName evidence="2">SFH1 protein</fullName>
    </submittedName>
</protein>
<evidence type="ECO:0000259" key="1">
    <source>
        <dbReference type="PROSITE" id="PS50191"/>
    </source>
</evidence>
<dbReference type="PROSITE" id="PS50191">
    <property type="entry name" value="CRAL_TRIO"/>
    <property type="match status" value="1"/>
</dbReference>
<dbReference type="CDD" id="cd00170">
    <property type="entry name" value="SEC14"/>
    <property type="match status" value="1"/>
</dbReference>
<comment type="caution">
    <text evidence="2">The sequence shown here is derived from an EMBL/GenBank/DDBJ whole genome shotgun (WGS) entry which is preliminary data.</text>
</comment>
<dbReference type="InterPro" id="IPR001251">
    <property type="entry name" value="CRAL-TRIO_dom"/>
</dbReference>
<reference evidence="2" key="1">
    <citation type="submission" date="2021-02" db="EMBL/GenBank/DDBJ databases">
        <authorList>
            <person name="Dougan E. K."/>
            <person name="Rhodes N."/>
            <person name="Thang M."/>
            <person name="Chan C."/>
        </authorList>
    </citation>
    <scope>NUCLEOTIDE SEQUENCE</scope>
</reference>
<evidence type="ECO:0000313" key="3">
    <source>
        <dbReference type="Proteomes" id="UP000604046"/>
    </source>
</evidence>
<dbReference type="SUPFAM" id="SSF52087">
    <property type="entry name" value="CRAL/TRIO domain"/>
    <property type="match status" value="1"/>
</dbReference>
<keyword evidence="3" id="KW-1185">Reference proteome</keyword>
<dbReference type="SMART" id="SM00516">
    <property type="entry name" value="SEC14"/>
    <property type="match status" value="1"/>
</dbReference>
<dbReference type="EMBL" id="CAJNDS010002410">
    <property type="protein sequence ID" value="CAE7463365.1"/>
    <property type="molecule type" value="Genomic_DNA"/>
</dbReference>
<dbReference type="InterPro" id="IPR051026">
    <property type="entry name" value="PI/PC_transfer"/>
</dbReference>
<proteinExistence type="predicted"/>
<dbReference type="PANTHER" id="PTHR45657:SF1">
    <property type="entry name" value="CRAL-TRIO DOMAIN-CONTAINING PROTEIN YKL091C-RELATED"/>
    <property type="match status" value="1"/>
</dbReference>
<organism evidence="2 3">
    <name type="scientific">Symbiodinium natans</name>
    <dbReference type="NCBI Taxonomy" id="878477"/>
    <lineage>
        <taxon>Eukaryota</taxon>
        <taxon>Sar</taxon>
        <taxon>Alveolata</taxon>
        <taxon>Dinophyceae</taxon>
        <taxon>Suessiales</taxon>
        <taxon>Symbiodiniaceae</taxon>
        <taxon>Symbiodinium</taxon>
    </lineage>
</organism>
<name>A0A812S4L3_9DINO</name>
<dbReference type="AlphaFoldDB" id="A0A812S4L3"/>
<dbReference type="InterPro" id="IPR036865">
    <property type="entry name" value="CRAL-TRIO_dom_sf"/>
</dbReference>